<evidence type="ECO:0000259" key="5">
    <source>
        <dbReference type="PROSITE" id="PS51755"/>
    </source>
</evidence>
<feature type="domain" description="Response regulatory" evidence="4">
    <location>
        <begin position="22"/>
        <end position="136"/>
    </location>
</feature>
<dbReference type="EMBL" id="CP040899">
    <property type="protein sequence ID" value="QDB79263.1"/>
    <property type="molecule type" value="Genomic_DNA"/>
</dbReference>
<dbReference type="Proteomes" id="UP000313948">
    <property type="component" value="Chromosome"/>
</dbReference>
<dbReference type="Pfam" id="PF00072">
    <property type="entry name" value="Response_reg"/>
    <property type="match status" value="1"/>
</dbReference>
<dbReference type="Gene3D" id="3.40.50.2300">
    <property type="match status" value="1"/>
</dbReference>
<evidence type="ECO:0000313" key="7">
    <source>
        <dbReference type="Proteomes" id="UP000313948"/>
    </source>
</evidence>
<dbReference type="InterPro" id="IPR001867">
    <property type="entry name" value="OmpR/PhoB-type_DNA-bd"/>
</dbReference>
<protein>
    <submittedName>
        <fullName evidence="6">Response regulator transcription factor</fullName>
    </submittedName>
</protein>
<reference evidence="6 7" key="1">
    <citation type="submission" date="2019-05" db="EMBL/GenBank/DDBJ databases">
        <title>Georgenia *** sp. nov., and Georgenia *** sp. nov., isolated from the intestinal contents of plateau pika (Ochotona curzoniae) in the Qinghai-Tibet plateau of China.</title>
        <authorList>
            <person name="Tian Z."/>
        </authorList>
    </citation>
    <scope>NUCLEOTIDE SEQUENCE [LARGE SCALE GENOMIC DNA]</scope>
    <source>
        <strain evidence="6 7">Z294</strain>
    </source>
</reference>
<dbReference type="PROSITE" id="PS50110">
    <property type="entry name" value="RESPONSE_REGULATORY"/>
    <property type="match status" value="1"/>
</dbReference>
<dbReference type="PANTHER" id="PTHR48111:SF28">
    <property type="entry name" value="TRANSCRIPTIONAL REGULATORY PROTEIN TCRX-RELATED"/>
    <property type="match status" value="1"/>
</dbReference>
<dbReference type="Gene3D" id="6.10.250.690">
    <property type="match status" value="1"/>
</dbReference>
<feature type="domain" description="OmpR/PhoB-type" evidence="5">
    <location>
        <begin position="147"/>
        <end position="244"/>
    </location>
</feature>
<gene>
    <name evidence="6" type="ORF">FE251_07695</name>
</gene>
<dbReference type="CDD" id="cd00383">
    <property type="entry name" value="trans_reg_C"/>
    <property type="match status" value="1"/>
</dbReference>
<dbReference type="SUPFAM" id="SSF52172">
    <property type="entry name" value="CheY-like"/>
    <property type="match status" value="1"/>
</dbReference>
<evidence type="ECO:0000259" key="4">
    <source>
        <dbReference type="PROSITE" id="PS50110"/>
    </source>
</evidence>
<dbReference type="Gene3D" id="1.10.10.10">
    <property type="entry name" value="Winged helix-like DNA-binding domain superfamily/Winged helix DNA-binding domain"/>
    <property type="match status" value="1"/>
</dbReference>
<keyword evidence="2" id="KW-0597">Phosphoprotein</keyword>
<dbReference type="InterPro" id="IPR036388">
    <property type="entry name" value="WH-like_DNA-bd_sf"/>
</dbReference>
<name>A0ABX5VM28_9MICO</name>
<keyword evidence="7" id="KW-1185">Reference proteome</keyword>
<dbReference type="PANTHER" id="PTHR48111">
    <property type="entry name" value="REGULATOR OF RPOS"/>
    <property type="match status" value="1"/>
</dbReference>
<dbReference type="InterPro" id="IPR011006">
    <property type="entry name" value="CheY-like_superfamily"/>
</dbReference>
<feature type="DNA-binding region" description="OmpR/PhoB-type" evidence="3">
    <location>
        <begin position="147"/>
        <end position="244"/>
    </location>
</feature>
<dbReference type="SMART" id="SM00448">
    <property type="entry name" value="REC"/>
    <property type="match status" value="1"/>
</dbReference>
<evidence type="ECO:0000256" key="3">
    <source>
        <dbReference type="PROSITE-ProRule" id="PRU01091"/>
    </source>
</evidence>
<sequence length="263" mass="28888">MSSSTTPAPGPVLTRPDGSPVRALVVDDEPALGDLLATVLRFEGWHVDTAVTGHAAVRLARRERPDVVVLDVMLPDLSGLEVLERLRALHPHVPVLFLTAKDAVEDRVAGLTAGGDDYVTKPFSLEEVVARLQALLRRAGTRADDERNVLTVGDLRLDEDSREVSRAGEPVSLTATEFELLRHLMHNPRRVLSKAQILDQVWHYDFGGRANIVELYISYLRRKIDAGRAPMIHTVRGVGYVLKPAEDAEDTEDAADAEGGEDR</sequence>
<evidence type="ECO:0000256" key="2">
    <source>
        <dbReference type="PROSITE-ProRule" id="PRU00169"/>
    </source>
</evidence>
<dbReference type="PROSITE" id="PS51755">
    <property type="entry name" value="OMPR_PHOB"/>
    <property type="match status" value="1"/>
</dbReference>
<accession>A0ABX5VM28</accession>
<proteinExistence type="predicted"/>
<feature type="modified residue" description="4-aspartylphosphate" evidence="2">
    <location>
        <position position="71"/>
    </location>
</feature>
<dbReference type="SMART" id="SM00862">
    <property type="entry name" value="Trans_reg_C"/>
    <property type="match status" value="1"/>
</dbReference>
<evidence type="ECO:0000256" key="1">
    <source>
        <dbReference type="ARBA" id="ARBA00023125"/>
    </source>
</evidence>
<dbReference type="Pfam" id="PF00486">
    <property type="entry name" value="Trans_reg_C"/>
    <property type="match status" value="1"/>
</dbReference>
<dbReference type="RefSeq" id="WP_139948408.1">
    <property type="nucleotide sequence ID" value="NZ_CP040899.1"/>
</dbReference>
<dbReference type="InterPro" id="IPR039420">
    <property type="entry name" value="WalR-like"/>
</dbReference>
<dbReference type="InterPro" id="IPR001789">
    <property type="entry name" value="Sig_transdc_resp-reg_receiver"/>
</dbReference>
<evidence type="ECO:0000313" key="6">
    <source>
        <dbReference type="EMBL" id="QDB79263.1"/>
    </source>
</evidence>
<keyword evidence="1 3" id="KW-0238">DNA-binding</keyword>
<organism evidence="6 7">
    <name type="scientific">Georgenia wutianyii</name>
    <dbReference type="NCBI Taxonomy" id="2585135"/>
    <lineage>
        <taxon>Bacteria</taxon>
        <taxon>Bacillati</taxon>
        <taxon>Actinomycetota</taxon>
        <taxon>Actinomycetes</taxon>
        <taxon>Micrococcales</taxon>
        <taxon>Bogoriellaceae</taxon>
        <taxon>Georgenia</taxon>
    </lineage>
</organism>